<sequence>MAPSDISIHRTTSTSSLTREVSRGRSRARPIHLVRQALGIPHFAIAPGIVAEPSDRRILGGKDVPRPILSRLPVEMDKTGPLVKVPFGNEATDDSDEDDEIAPPLLRLSTPSSVFYTQSRLPALSSEHIPFWHALHRFGPQRQDYAAAFARLARTAPHPLAPNSSASGCLVMSNESYIQLVRSVFNYTAISLPATIPDHRYYCVLFRSTRHRSAPPESIRGLYAADRRAHEEAITSGGLLMYWYGVPNAAGENVATCAWTSREEAVRASRLEKHRAAAALAGRVYETYEVVRYVLNVKEGTVNVEAWK</sequence>
<evidence type="ECO:0000313" key="3">
    <source>
        <dbReference type="Proteomes" id="UP000620104"/>
    </source>
</evidence>
<evidence type="ECO:0000313" key="2">
    <source>
        <dbReference type="EMBL" id="GHJ90047.1"/>
    </source>
</evidence>
<keyword evidence="3" id="KW-1185">Reference proteome</keyword>
<dbReference type="Proteomes" id="UP000620104">
    <property type="component" value="Unassembled WGS sequence"/>
</dbReference>
<dbReference type="PANTHER" id="PTHR36986">
    <property type="entry name" value="UPF0643 PROTEIN PB2B2.08"/>
    <property type="match status" value="1"/>
</dbReference>
<proteinExistence type="predicted"/>
<feature type="compositionally biased region" description="Polar residues" evidence="1">
    <location>
        <begin position="9"/>
        <end position="19"/>
    </location>
</feature>
<organism evidence="2 3">
    <name type="scientific">Naganishia liquefaciens</name>
    <dbReference type="NCBI Taxonomy" id="104408"/>
    <lineage>
        <taxon>Eukaryota</taxon>
        <taxon>Fungi</taxon>
        <taxon>Dikarya</taxon>
        <taxon>Basidiomycota</taxon>
        <taxon>Agaricomycotina</taxon>
        <taxon>Tremellomycetes</taxon>
        <taxon>Filobasidiales</taxon>
        <taxon>Filobasidiaceae</taxon>
        <taxon>Naganishia</taxon>
    </lineage>
</organism>
<comment type="caution">
    <text evidence="2">The sequence shown here is derived from an EMBL/GenBank/DDBJ whole genome shotgun (WGS) entry which is preliminary data.</text>
</comment>
<accession>A0A8H3TZP5</accession>
<dbReference type="OrthoDB" id="2140489at2759"/>
<dbReference type="EMBL" id="BLZA01000053">
    <property type="protein sequence ID" value="GHJ90047.1"/>
    <property type="molecule type" value="Genomic_DNA"/>
</dbReference>
<dbReference type="PANTHER" id="PTHR36986:SF1">
    <property type="entry name" value="UPF0643 PROTEIN PB2B2.08"/>
    <property type="match status" value="1"/>
</dbReference>
<feature type="region of interest" description="Disordered" evidence="1">
    <location>
        <begin position="1"/>
        <end position="28"/>
    </location>
</feature>
<protein>
    <submittedName>
        <fullName evidence="2">Uncharacterized protein</fullName>
    </submittedName>
</protein>
<evidence type="ECO:0000256" key="1">
    <source>
        <dbReference type="SAM" id="MobiDB-lite"/>
    </source>
</evidence>
<gene>
    <name evidence="2" type="ORF">NliqN6_6449</name>
</gene>
<dbReference type="AlphaFoldDB" id="A0A8H3TZP5"/>
<reference evidence="2" key="1">
    <citation type="submission" date="2020-07" db="EMBL/GenBank/DDBJ databases">
        <title>Draft Genome Sequence of a Deep-Sea Yeast, Naganishia (Cryptococcus) liquefaciens strain N6.</title>
        <authorList>
            <person name="Han Y.W."/>
            <person name="Kajitani R."/>
            <person name="Morimoto H."/>
            <person name="Parhat M."/>
            <person name="Tsubouchi H."/>
            <person name="Bakenova O."/>
            <person name="Ogata M."/>
            <person name="Argunhan B."/>
            <person name="Aoki R."/>
            <person name="Kajiwara S."/>
            <person name="Itoh T."/>
            <person name="Iwasaki H."/>
        </authorList>
    </citation>
    <scope>NUCLEOTIDE SEQUENCE</scope>
    <source>
        <strain evidence="2">N6</strain>
    </source>
</reference>
<name>A0A8H3TZP5_9TREE</name>